<dbReference type="Gene3D" id="3.40.50.150">
    <property type="entry name" value="Vaccinia Virus protein VP39"/>
    <property type="match status" value="1"/>
</dbReference>
<accession>A0A3S0A103</accession>
<dbReference type="GO" id="GO:0003677">
    <property type="term" value="F:DNA binding"/>
    <property type="evidence" value="ECO:0007669"/>
    <property type="project" value="TreeGrafter"/>
</dbReference>
<proteinExistence type="inferred from homology"/>
<dbReference type="GO" id="GO:0009307">
    <property type="term" value="P:DNA restriction-modification system"/>
    <property type="evidence" value="ECO:0007669"/>
    <property type="project" value="UniProtKB-KW"/>
</dbReference>
<keyword evidence="4 14" id="KW-0808">Transferase</keyword>
<keyword evidence="11" id="KW-0411">Iron-sulfur</keyword>
<dbReference type="InterPro" id="IPR050390">
    <property type="entry name" value="C5-Methyltransferase"/>
</dbReference>
<dbReference type="GO" id="GO:0051536">
    <property type="term" value="F:iron-sulfur cluster binding"/>
    <property type="evidence" value="ECO:0007669"/>
    <property type="project" value="UniProtKB-KW"/>
</dbReference>
<name>A0A3S0A103_9CORY</name>
<dbReference type="Pfam" id="PF00145">
    <property type="entry name" value="DNA_methylase"/>
    <property type="match status" value="1"/>
</dbReference>
<dbReference type="GO" id="GO:0016798">
    <property type="term" value="F:hydrolase activity, acting on glycosyl bonds"/>
    <property type="evidence" value="ECO:0007669"/>
    <property type="project" value="UniProtKB-KW"/>
</dbReference>
<keyword evidence="7" id="KW-0680">Restriction system</keyword>
<dbReference type="InterPro" id="IPR011257">
    <property type="entry name" value="DNA_glycosylase"/>
</dbReference>
<dbReference type="PROSITE" id="PS51679">
    <property type="entry name" value="SAM_MT_C5"/>
    <property type="match status" value="1"/>
</dbReference>
<dbReference type="AlphaFoldDB" id="A0A3S0A103"/>
<dbReference type="SUPFAM" id="SSF53335">
    <property type="entry name" value="S-adenosyl-L-methionine-dependent methyltransferases"/>
    <property type="match status" value="1"/>
</dbReference>
<reference evidence="17 18" key="1">
    <citation type="submission" date="2018-12" db="EMBL/GenBank/DDBJ databases">
        <title>YIM 101343 draft genome.</title>
        <authorList>
            <person name="Chen X."/>
        </authorList>
    </citation>
    <scope>NUCLEOTIDE SEQUENCE [LARGE SCALE GENOMIC DNA]</scope>
    <source>
        <strain evidence="17 18">YIM 101343</strain>
    </source>
</reference>
<dbReference type="InterPro" id="IPR018117">
    <property type="entry name" value="C5_DNA_meth_AS"/>
</dbReference>
<dbReference type="GO" id="GO:0003886">
    <property type="term" value="F:DNA (cytosine-5-)-methyltransferase activity"/>
    <property type="evidence" value="ECO:0007669"/>
    <property type="project" value="UniProtKB-EC"/>
</dbReference>
<evidence type="ECO:0000256" key="5">
    <source>
        <dbReference type="ARBA" id="ARBA00022691"/>
    </source>
</evidence>
<keyword evidence="8" id="KW-0227">DNA damage</keyword>
<protein>
    <recommendedName>
        <fullName evidence="16">Cytosine-specific methyltransferase</fullName>
        <ecNumber evidence="16">2.1.1.37</ecNumber>
    </recommendedName>
</protein>
<dbReference type="GO" id="GO:0032259">
    <property type="term" value="P:methylation"/>
    <property type="evidence" value="ECO:0007669"/>
    <property type="project" value="UniProtKB-KW"/>
</dbReference>
<evidence type="ECO:0000256" key="11">
    <source>
        <dbReference type="ARBA" id="ARBA00023014"/>
    </source>
</evidence>
<dbReference type="RefSeq" id="WP_126119527.1">
    <property type="nucleotide sequence ID" value="NZ_RXHJ01000002.1"/>
</dbReference>
<evidence type="ECO:0000256" key="15">
    <source>
        <dbReference type="RuleBase" id="RU000416"/>
    </source>
</evidence>
<evidence type="ECO:0000256" key="6">
    <source>
        <dbReference type="ARBA" id="ARBA00022723"/>
    </source>
</evidence>
<comment type="caution">
    <text evidence="17">The sequence shown here is derived from an EMBL/GenBank/DDBJ whole genome shotgun (WGS) entry which is preliminary data.</text>
</comment>
<dbReference type="Gene3D" id="1.10.1670.10">
    <property type="entry name" value="Helix-hairpin-Helix base-excision DNA repair enzymes (C-terminal)"/>
    <property type="match status" value="1"/>
</dbReference>
<dbReference type="PANTHER" id="PTHR10629">
    <property type="entry name" value="CYTOSINE-SPECIFIC METHYLTRANSFERASE"/>
    <property type="match status" value="1"/>
</dbReference>
<keyword evidence="9" id="KW-0378">Hydrolase</keyword>
<dbReference type="NCBIfam" id="TIGR00675">
    <property type="entry name" value="dcm"/>
    <property type="match status" value="1"/>
</dbReference>
<comment type="similarity">
    <text evidence="14 15">Belongs to the class I-like SAM-binding methyltransferase superfamily. C5-methyltransferase family.</text>
</comment>
<organism evidence="17 18">
    <name type="scientific">Corynebacterium hylobatis</name>
    <dbReference type="NCBI Taxonomy" id="1859290"/>
    <lineage>
        <taxon>Bacteria</taxon>
        <taxon>Bacillati</taxon>
        <taxon>Actinomycetota</taxon>
        <taxon>Actinomycetes</taxon>
        <taxon>Mycobacteriales</taxon>
        <taxon>Corynebacteriaceae</taxon>
        <taxon>Corynebacterium</taxon>
    </lineage>
</organism>
<evidence type="ECO:0000256" key="8">
    <source>
        <dbReference type="ARBA" id="ARBA00022763"/>
    </source>
</evidence>
<feature type="active site" evidence="14">
    <location>
        <position position="122"/>
    </location>
</feature>
<dbReference type="PROSITE" id="PS00764">
    <property type="entry name" value="ENDONUCLEASE_III_1"/>
    <property type="match status" value="1"/>
</dbReference>
<evidence type="ECO:0000256" key="9">
    <source>
        <dbReference type="ARBA" id="ARBA00022801"/>
    </source>
</evidence>
<keyword evidence="12" id="KW-0234">DNA repair</keyword>
<keyword evidence="18" id="KW-1185">Reference proteome</keyword>
<sequence length="653" mass="74205">MKKVDEYAVSQVRGPYVKLPPHPQYCRTVEELTSYAAERRKAGAILGADLFAGAGGLSQGLVNAGIEVIFGVDHYDYAVETHSARFPGMSVDWDLATTENVERVAQVMLDANIEVLAGGPPCQPFSKAGRSGIRHLVEKGERDPEDQRRNLWRAYLEVVYLARPKIVIMENVPDMALDNEMFILRSMIEELEQIGYSVEEKVVDTWRYGVPQFRQRLILVAMRDNIKFDWPEETTKKVTVWNAIGDMPEVEGGWRPPGGADGWAEYRGPVTDFQKYIRRNVPAGESNRLYDHITRPVREDDREAFELMTAETKYSELPERLRRYRSDIFNDKYKRLDENDLSRTITAHIAKDGYGFIHPRQSRTLTVREAARLQTFPDDFRFSGPPSAAFRQIGNAVPVRLGEAIGAAALDALQRGSKKGVQAREISMVLADWYRNLPEDALLQPWLRTGDRWKVLICEIFLERASREELRMIWPLIKELPGPVPGQPVPEESVKVLRSVFTGKRFEKRIMRLEKLADEIRRDTSALWEPRISREKLPSVNPALIDLLELSAPTADAEGNKSEEPVIVAKGILRITTRFQGMDMESRNKLSEGRLSIARMLGMNEHARAVHLALFELSRTVCTIENPACDICPLRRKCQKFGVAGDNGQKELF</sequence>
<dbReference type="EC" id="2.1.1.37" evidence="16"/>
<evidence type="ECO:0000256" key="16">
    <source>
        <dbReference type="RuleBase" id="RU000417"/>
    </source>
</evidence>
<dbReference type="SUPFAM" id="SSF48150">
    <property type="entry name" value="DNA-glycosylase"/>
    <property type="match status" value="1"/>
</dbReference>
<comment type="cofactor">
    <cofactor evidence="1">
        <name>[4Fe-4S] cluster</name>
        <dbReference type="ChEBI" id="CHEBI:49883"/>
    </cofactor>
</comment>
<gene>
    <name evidence="17" type="ORF">EAH68_01335</name>
</gene>
<dbReference type="EMBL" id="RXHJ01000002">
    <property type="protein sequence ID" value="RSZ65432.1"/>
    <property type="molecule type" value="Genomic_DNA"/>
</dbReference>
<evidence type="ECO:0000256" key="7">
    <source>
        <dbReference type="ARBA" id="ARBA00022747"/>
    </source>
</evidence>
<keyword evidence="6" id="KW-0479">Metal-binding</keyword>
<dbReference type="GO" id="GO:0006281">
    <property type="term" value="P:DNA repair"/>
    <property type="evidence" value="ECO:0007669"/>
    <property type="project" value="UniProtKB-KW"/>
</dbReference>
<evidence type="ECO:0000256" key="2">
    <source>
        <dbReference type="ARBA" id="ARBA00008343"/>
    </source>
</evidence>
<dbReference type="PRINTS" id="PR00105">
    <property type="entry name" value="C5METTRFRASE"/>
</dbReference>
<dbReference type="InterPro" id="IPR029063">
    <property type="entry name" value="SAM-dependent_MTases_sf"/>
</dbReference>
<keyword evidence="3 14" id="KW-0489">Methyltransferase</keyword>
<comment type="catalytic activity">
    <reaction evidence="16">
        <text>a 2'-deoxycytidine in DNA + S-adenosyl-L-methionine = a 5-methyl-2'-deoxycytidine in DNA + S-adenosyl-L-homocysteine + H(+)</text>
        <dbReference type="Rhea" id="RHEA:13681"/>
        <dbReference type="Rhea" id="RHEA-COMP:11369"/>
        <dbReference type="Rhea" id="RHEA-COMP:11370"/>
        <dbReference type="ChEBI" id="CHEBI:15378"/>
        <dbReference type="ChEBI" id="CHEBI:57856"/>
        <dbReference type="ChEBI" id="CHEBI:59789"/>
        <dbReference type="ChEBI" id="CHEBI:85452"/>
        <dbReference type="ChEBI" id="CHEBI:85454"/>
        <dbReference type="EC" id="2.1.1.37"/>
    </reaction>
</comment>
<evidence type="ECO:0000256" key="4">
    <source>
        <dbReference type="ARBA" id="ARBA00022679"/>
    </source>
</evidence>
<dbReference type="Gene3D" id="3.90.120.10">
    <property type="entry name" value="DNA Methylase, subunit A, domain 2"/>
    <property type="match status" value="1"/>
</dbReference>
<dbReference type="InterPro" id="IPR023170">
    <property type="entry name" value="HhH_base_excis_C"/>
</dbReference>
<evidence type="ECO:0000256" key="3">
    <source>
        <dbReference type="ARBA" id="ARBA00022603"/>
    </source>
</evidence>
<dbReference type="GO" id="GO:0044027">
    <property type="term" value="P:negative regulation of gene expression via chromosomal CpG island methylation"/>
    <property type="evidence" value="ECO:0007669"/>
    <property type="project" value="TreeGrafter"/>
</dbReference>
<evidence type="ECO:0000256" key="12">
    <source>
        <dbReference type="ARBA" id="ARBA00023204"/>
    </source>
</evidence>
<evidence type="ECO:0000256" key="1">
    <source>
        <dbReference type="ARBA" id="ARBA00001966"/>
    </source>
</evidence>
<evidence type="ECO:0000313" key="18">
    <source>
        <dbReference type="Proteomes" id="UP000274907"/>
    </source>
</evidence>
<dbReference type="GO" id="GO:0046872">
    <property type="term" value="F:metal ion binding"/>
    <property type="evidence" value="ECO:0007669"/>
    <property type="project" value="UniProtKB-KW"/>
</dbReference>
<dbReference type="Proteomes" id="UP000274907">
    <property type="component" value="Unassembled WGS sequence"/>
</dbReference>
<keyword evidence="10" id="KW-0408">Iron</keyword>
<dbReference type="InterPro" id="IPR004035">
    <property type="entry name" value="Endouclease-III_FeS-bd_BS"/>
</dbReference>
<keyword evidence="5 14" id="KW-0949">S-adenosyl-L-methionine</keyword>
<dbReference type="InterPro" id="IPR001525">
    <property type="entry name" value="C5_MeTfrase"/>
</dbReference>
<dbReference type="OrthoDB" id="9813719at2"/>
<dbReference type="PANTHER" id="PTHR10629:SF52">
    <property type="entry name" value="DNA (CYTOSINE-5)-METHYLTRANSFERASE 1"/>
    <property type="match status" value="1"/>
</dbReference>
<dbReference type="Gene3D" id="1.10.340.30">
    <property type="entry name" value="Hypothetical protein, domain 2"/>
    <property type="match status" value="1"/>
</dbReference>
<comment type="similarity">
    <text evidence="2">Belongs to the Nth/MutY family.</text>
</comment>
<evidence type="ECO:0000256" key="10">
    <source>
        <dbReference type="ARBA" id="ARBA00023004"/>
    </source>
</evidence>
<evidence type="ECO:0000313" key="17">
    <source>
        <dbReference type="EMBL" id="RSZ65432.1"/>
    </source>
</evidence>
<evidence type="ECO:0000256" key="14">
    <source>
        <dbReference type="PROSITE-ProRule" id="PRU01016"/>
    </source>
</evidence>
<dbReference type="PROSITE" id="PS00094">
    <property type="entry name" value="C5_MTASE_1"/>
    <property type="match status" value="1"/>
</dbReference>
<keyword evidence="13" id="KW-0326">Glycosidase</keyword>
<evidence type="ECO:0000256" key="13">
    <source>
        <dbReference type="ARBA" id="ARBA00023295"/>
    </source>
</evidence>